<comment type="caution">
    <text evidence="3">The sequence shown here is derived from an EMBL/GenBank/DDBJ whole genome shotgun (WGS) entry which is preliminary data.</text>
</comment>
<evidence type="ECO:0000259" key="2">
    <source>
        <dbReference type="Pfam" id="PF03992"/>
    </source>
</evidence>
<feature type="transmembrane region" description="Helical" evidence="1">
    <location>
        <begin position="6"/>
        <end position="28"/>
    </location>
</feature>
<dbReference type="SUPFAM" id="SSF54909">
    <property type="entry name" value="Dimeric alpha+beta barrel"/>
    <property type="match status" value="1"/>
</dbReference>
<feature type="domain" description="ABM" evidence="2">
    <location>
        <begin position="38"/>
        <end position="109"/>
    </location>
</feature>
<accession>A0A5C4JIW9</accession>
<reference evidence="3 4" key="1">
    <citation type="submission" date="2019-05" db="EMBL/GenBank/DDBJ databases">
        <title>Draft genome sequence of Actinomadura sp. 14C53.</title>
        <authorList>
            <person name="Saricaoglu S."/>
            <person name="Isik K."/>
        </authorList>
    </citation>
    <scope>NUCLEOTIDE SEQUENCE [LARGE SCALE GENOMIC DNA]</scope>
    <source>
        <strain evidence="3 4">14C53</strain>
    </source>
</reference>
<dbReference type="EMBL" id="VCKW01000017">
    <property type="protein sequence ID" value="TMR06308.1"/>
    <property type="molecule type" value="Genomic_DNA"/>
</dbReference>
<evidence type="ECO:0000313" key="3">
    <source>
        <dbReference type="EMBL" id="TMR06308.1"/>
    </source>
</evidence>
<feature type="non-terminal residue" evidence="3">
    <location>
        <position position="1"/>
    </location>
</feature>
<dbReference type="AlphaFoldDB" id="A0A5C4JIW9"/>
<organism evidence="3 4">
    <name type="scientific">Actinomadura soli</name>
    <dbReference type="NCBI Taxonomy" id="2508997"/>
    <lineage>
        <taxon>Bacteria</taxon>
        <taxon>Bacillati</taxon>
        <taxon>Actinomycetota</taxon>
        <taxon>Actinomycetes</taxon>
        <taxon>Streptosporangiales</taxon>
        <taxon>Thermomonosporaceae</taxon>
        <taxon>Actinomadura</taxon>
    </lineage>
</organism>
<evidence type="ECO:0000313" key="4">
    <source>
        <dbReference type="Proteomes" id="UP000309174"/>
    </source>
</evidence>
<dbReference type="Proteomes" id="UP000309174">
    <property type="component" value="Unassembled WGS sequence"/>
</dbReference>
<dbReference type="InterPro" id="IPR007138">
    <property type="entry name" value="ABM_dom"/>
</dbReference>
<dbReference type="InterPro" id="IPR011008">
    <property type="entry name" value="Dimeric_a/b-barrel"/>
</dbReference>
<name>A0A5C4JIW9_9ACTN</name>
<keyword evidence="4" id="KW-1185">Reference proteome</keyword>
<evidence type="ECO:0000256" key="1">
    <source>
        <dbReference type="SAM" id="Phobius"/>
    </source>
</evidence>
<keyword evidence="1" id="KW-0472">Membrane</keyword>
<keyword evidence="1" id="KW-1133">Transmembrane helix</keyword>
<keyword evidence="1" id="KW-0812">Transmembrane</keyword>
<dbReference type="Pfam" id="PF03992">
    <property type="entry name" value="ABM"/>
    <property type="match status" value="1"/>
</dbReference>
<dbReference type="Gene3D" id="3.30.70.100">
    <property type="match status" value="1"/>
</dbReference>
<gene>
    <name evidence="3" type="ORF">ETD83_05425</name>
</gene>
<protein>
    <recommendedName>
        <fullName evidence="2">ABM domain-containing protein</fullName>
    </recommendedName>
</protein>
<sequence>LKEAGVAFAIPTYLFMFAMVSMLQWGLVRLADACGQITVYTLLDGREDAFDRLATDLVKAALAAEPDTVIFACHEVVGAPTQRIFYQLFRDEPAFAAHRQQPHLQRFLAESRTHVLATNVIELRLGPAKVPLPAPEFPGR</sequence>
<proteinExistence type="predicted"/>
<dbReference type="RefSeq" id="WP_171064026.1">
    <property type="nucleotide sequence ID" value="NZ_VCKW01000017.1"/>
</dbReference>